<dbReference type="GO" id="GO:0008168">
    <property type="term" value="F:methyltransferase activity"/>
    <property type="evidence" value="ECO:0007669"/>
    <property type="project" value="UniProtKB-KW"/>
</dbReference>
<dbReference type="Pfam" id="PF13578">
    <property type="entry name" value="Methyltransf_24"/>
    <property type="match status" value="1"/>
</dbReference>
<keyword evidence="2" id="KW-1185">Reference proteome</keyword>
<dbReference type="Gene3D" id="3.40.50.150">
    <property type="entry name" value="Vaccinia Virus protein VP39"/>
    <property type="match status" value="1"/>
</dbReference>
<dbReference type="EC" id="2.1.1.-" evidence="1"/>
<comment type="caution">
    <text evidence="1">The sequence shown here is derived from an EMBL/GenBank/DDBJ whole genome shotgun (WGS) entry which is preliminary data.</text>
</comment>
<reference evidence="2" key="1">
    <citation type="journal article" date="2019" name="Int. J. Syst. Evol. Microbiol.">
        <title>The Global Catalogue of Microorganisms (GCM) 10K type strain sequencing project: providing services to taxonomists for standard genome sequencing and annotation.</title>
        <authorList>
            <consortium name="The Broad Institute Genomics Platform"/>
            <consortium name="The Broad Institute Genome Sequencing Center for Infectious Disease"/>
            <person name="Wu L."/>
            <person name="Ma J."/>
        </authorList>
    </citation>
    <scope>NUCLEOTIDE SEQUENCE [LARGE SCALE GENOMIC DNA]</scope>
    <source>
        <strain evidence="2">KCTC 42964</strain>
    </source>
</reference>
<sequence>MRIHKGLDRYGICQLLPGTDNIGIELGVAAGVYSARLVASGKFSQLYGVDRYGDHHDVDEYRAALKAIGLESNFKLLRMTFDQALDLFPDGMFDFVYIDGFAHTGELGGRLFFDWMPKVKPEGILAGDDYDPKWPLVIEAVDYFVGQLGVELNLTDPECVHAGPNELCPSWFVYPGQSTSTPVRNRSMEEQGAALALSGDTAVGDRVTLGTHMLRMMYALEHGGPPEVSVNGRHYILSKVQVKEQGTGG</sequence>
<evidence type="ECO:0000313" key="2">
    <source>
        <dbReference type="Proteomes" id="UP001595528"/>
    </source>
</evidence>
<evidence type="ECO:0000313" key="1">
    <source>
        <dbReference type="EMBL" id="MFC3227265.1"/>
    </source>
</evidence>
<dbReference type="SUPFAM" id="SSF53335">
    <property type="entry name" value="S-adenosyl-L-methionine-dependent methyltransferases"/>
    <property type="match status" value="1"/>
</dbReference>
<dbReference type="GO" id="GO:0032259">
    <property type="term" value="P:methylation"/>
    <property type="evidence" value="ECO:0007669"/>
    <property type="project" value="UniProtKB-KW"/>
</dbReference>
<accession>A0ABV7KYL8</accession>
<proteinExistence type="predicted"/>
<dbReference type="InterPro" id="IPR029063">
    <property type="entry name" value="SAM-dependent_MTases_sf"/>
</dbReference>
<keyword evidence="1" id="KW-0808">Transferase</keyword>
<dbReference type="Proteomes" id="UP001595528">
    <property type="component" value="Unassembled WGS sequence"/>
</dbReference>
<dbReference type="RefSeq" id="WP_379899427.1">
    <property type="nucleotide sequence ID" value="NZ_JBHRTR010000020.1"/>
</dbReference>
<keyword evidence="1" id="KW-0489">Methyltransferase</keyword>
<dbReference type="EMBL" id="JBHRTR010000020">
    <property type="protein sequence ID" value="MFC3227265.1"/>
    <property type="molecule type" value="Genomic_DNA"/>
</dbReference>
<gene>
    <name evidence="1" type="ORF">ACFOGJ_08500</name>
</gene>
<organism evidence="1 2">
    <name type="scientific">Marinibaculum pumilum</name>
    <dbReference type="NCBI Taxonomy" id="1766165"/>
    <lineage>
        <taxon>Bacteria</taxon>
        <taxon>Pseudomonadati</taxon>
        <taxon>Pseudomonadota</taxon>
        <taxon>Alphaproteobacteria</taxon>
        <taxon>Rhodospirillales</taxon>
        <taxon>Rhodospirillaceae</taxon>
        <taxon>Marinibaculum</taxon>
    </lineage>
</organism>
<protein>
    <submittedName>
        <fullName evidence="1">Class I SAM-dependent methyltransferase</fullName>
        <ecNumber evidence="1">2.1.1.-</ecNumber>
    </submittedName>
</protein>
<name>A0ABV7KYL8_9PROT</name>